<evidence type="ECO:0000256" key="1">
    <source>
        <dbReference type="ARBA" id="ARBA00004167"/>
    </source>
</evidence>
<gene>
    <name evidence="15" type="ORF">GMOD_00008912</name>
</gene>
<organism evidence="15 16">
    <name type="scientific">Pyrenophora seminiperda CCB06</name>
    <dbReference type="NCBI Taxonomy" id="1302712"/>
    <lineage>
        <taxon>Eukaryota</taxon>
        <taxon>Fungi</taxon>
        <taxon>Dikarya</taxon>
        <taxon>Ascomycota</taxon>
        <taxon>Pezizomycotina</taxon>
        <taxon>Dothideomycetes</taxon>
        <taxon>Pleosporomycetidae</taxon>
        <taxon>Pleosporales</taxon>
        <taxon>Pleosporineae</taxon>
        <taxon>Pleosporaceae</taxon>
        <taxon>Pyrenophora</taxon>
    </lineage>
</organism>
<evidence type="ECO:0000256" key="6">
    <source>
        <dbReference type="ARBA" id="ARBA00022771"/>
    </source>
</evidence>
<evidence type="ECO:0000256" key="7">
    <source>
        <dbReference type="ARBA" id="ARBA00022786"/>
    </source>
</evidence>
<dbReference type="SUPFAM" id="SSF57850">
    <property type="entry name" value="RING/U-box"/>
    <property type="match status" value="1"/>
</dbReference>
<proteinExistence type="predicted"/>
<dbReference type="GO" id="GO:0016020">
    <property type="term" value="C:membrane"/>
    <property type="evidence" value="ECO:0007669"/>
    <property type="project" value="UniProtKB-SubCell"/>
</dbReference>
<protein>
    <submittedName>
        <fullName evidence="15">Zinc finger RING FYVE PHD-type</fullName>
    </submittedName>
</protein>
<keyword evidence="16" id="KW-1185">Reference proteome</keyword>
<sequence length="301" mass="32453">MTPTAFSFLIPVFVVAIAAPFLCVFCIRRRRQPPNIIAVRPALKIKKPALRRAEAREKLLEVTEVVDLERSRRRSSDGGGDAVEGAEEEAAKPVTSERESVSEKECAICLSALHAPAPPEPAKLSPGAPITDEAAILPSITSPTNNTPETETTTPETILKLTTCAHEFHAECLVSWFVLRKTSCPICRSVYMSKEVLDRHDEEEQAALNAGVGVVVPASVEPAVVEEGRARGPVGVVRNWHYFLRGRSAGRREIPSAGVVEVEMQTQGEGRGGAAQGAVSAVQADAPVPARSWGQRLLRRG</sequence>
<dbReference type="SMART" id="SM00184">
    <property type="entry name" value="RING"/>
    <property type="match status" value="1"/>
</dbReference>
<evidence type="ECO:0000313" key="15">
    <source>
        <dbReference type="EMBL" id="RMZ69970.1"/>
    </source>
</evidence>
<feature type="region of interest" description="Disordered" evidence="12">
    <location>
        <begin position="69"/>
        <end position="99"/>
    </location>
</feature>
<evidence type="ECO:0000256" key="5">
    <source>
        <dbReference type="ARBA" id="ARBA00022723"/>
    </source>
</evidence>
<dbReference type="Gene3D" id="3.30.40.10">
    <property type="entry name" value="Zinc/RING finger domain, C3HC4 (zinc finger)"/>
    <property type="match status" value="1"/>
</dbReference>
<evidence type="ECO:0000256" key="13">
    <source>
        <dbReference type="SAM" id="Phobius"/>
    </source>
</evidence>
<comment type="subcellular location">
    <subcellularLocation>
        <location evidence="1">Membrane</location>
        <topology evidence="1">Single-pass membrane protein</topology>
    </subcellularLocation>
</comment>
<keyword evidence="6 11" id="KW-0863">Zinc-finger</keyword>
<dbReference type="CDD" id="cd16448">
    <property type="entry name" value="RING-H2"/>
    <property type="match status" value="1"/>
</dbReference>
<dbReference type="GO" id="GO:0051603">
    <property type="term" value="P:proteolysis involved in protein catabolic process"/>
    <property type="evidence" value="ECO:0007669"/>
    <property type="project" value="UniProtKB-ARBA"/>
</dbReference>
<evidence type="ECO:0000256" key="12">
    <source>
        <dbReference type="SAM" id="MobiDB-lite"/>
    </source>
</evidence>
<evidence type="ECO:0000256" key="10">
    <source>
        <dbReference type="ARBA" id="ARBA00023136"/>
    </source>
</evidence>
<keyword evidence="8" id="KW-0862">Zinc</keyword>
<dbReference type="GO" id="GO:0016740">
    <property type="term" value="F:transferase activity"/>
    <property type="evidence" value="ECO:0007669"/>
    <property type="project" value="UniProtKB-KW"/>
</dbReference>
<comment type="pathway">
    <text evidence="2">Protein modification; protein ubiquitination.</text>
</comment>
<feature type="compositionally biased region" description="Basic and acidic residues" evidence="12">
    <location>
        <begin position="89"/>
        <end position="99"/>
    </location>
</feature>
<dbReference type="GO" id="GO:0016567">
    <property type="term" value="P:protein ubiquitination"/>
    <property type="evidence" value="ECO:0007669"/>
    <property type="project" value="UniProtKB-UniPathway"/>
</dbReference>
<keyword evidence="5" id="KW-0479">Metal-binding</keyword>
<name>A0A3M7M6F5_9PLEO</name>
<dbReference type="EMBL" id="KE747823">
    <property type="protein sequence ID" value="RMZ69970.1"/>
    <property type="molecule type" value="Genomic_DNA"/>
</dbReference>
<feature type="transmembrane region" description="Helical" evidence="13">
    <location>
        <begin position="6"/>
        <end position="27"/>
    </location>
</feature>
<keyword evidence="4 13" id="KW-0812">Transmembrane</keyword>
<evidence type="ECO:0000256" key="11">
    <source>
        <dbReference type="PROSITE-ProRule" id="PRU00175"/>
    </source>
</evidence>
<dbReference type="PANTHER" id="PTHR45768:SF18">
    <property type="entry name" value="RING-H2 FINGER PROTEIN ATL47-RELATED"/>
    <property type="match status" value="1"/>
</dbReference>
<keyword evidence="7" id="KW-0833">Ubl conjugation pathway</keyword>
<keyword evidence="3" id="KW-0808">Transferase</keyword>
<reference evidence="15 16" key="1">
    <citation type="journal article" date="2014" name="PLoS ONE">
        <title>De novo Genome Assembly of the Fungal Plant Pathogen Pyrenophora semeniperda.</title>
        <authorList>
            <person name="Soliai M.M."/>
            <person name="Meyer S.E."/>
            <person name="Udall J.A."/>
            <person name="Elzinga D.E."/>
            <person name="Hermansen R.A."/>
            <person name="Bodily P.M."/>
            <person name="Hart A.A."/>
            <person name="Coleman C.E."/>
        </authorList>
    </citation>
    <scope>NUCLEOTIDE SEQUENCE [LARGE SCALE GENOMIC DNA]</scope>
    <source>
        <strain evidence="15 16">CCB06</strain>
        <tissue evidence="15">Mycelium</tissue>
    </source>
</reference>
<evidence type="ECO:0000313" key="16">
    <source>
        <dbReference type="Proteomes" id="UP000265663"/>
    </source>
</evidence>
<evidence type="ECO:0000256" key="8">
    <source>
        <dbReference type="ARBA" id="ARBA00022833"/>
    </source>
</evidence>
<evidence type="ECO:0000256" key="9">
    <source>
        <dbReference type="ARBA" id="ARBA00022989"/>
    </source>
</evidence>
<dbReference type="InterPro" id="IPR001841">
    <property type="entry name" value="Znf_RING"/>
</dbReference>
<keyword evidence="10 13" id="KW-0472">Membrane</keyword>
<accession>A0A3M7M6F5</accession>
<evidence type="ECO:0000259" key="14">
    <source>
        <dbReference type="PROSITE" id="PS50089"/>
    </source>
</evidence>
<dbReference type="UniPathway" id="UPA00143"/>
<evidence type="ECO:0000256" key="3">
    <source>
        <dbReference type="ARBA" id="ARBA00022679"/>
    </source>
</evidence>
<dbReference type="AlphaFoldDB" id="A0A3M7M6F5"/>
<keyword evidence="9 13" id="KW-1133">Transmembrane helix</keyword>
<dbReference type="Pfam" id="PF13639">
    <property type="entry name" value="zf-RING_2"/>
    <property type="match status" value="1"/>
</dbReference>
<feature type="domain" description="RING-type" evidence="14">
    <location>
        <begin position="106"/>
        <end position="188"/>
    </location>
</feature>
<dbReference type="PROSITE" id="PS50089">
    <property type="entry name" value="ZF_RING_2"/>
    <property type="match status" value="1"/>
</dbReference>
<dbReference type="PANTHER" id="PTHR45768">
    <property type="entry name" value="E3 UBIQUITIN-PROTEIN LIGASE RNF13-LIKE"/>
    <property type="match status" value="1"/>
</dbReference>
<dbReference type="Proteomes" id="UP000265663">
    <property type="component" value="Unassembled WGS sequence"/>
</dbReference>
<dbReference type="GO" id="GO:0008270">
    <property type="term" value="F:zinc ion binding"/>
    <property type="evidence" value="ECO:0007669"/>
    <property type="project" value="UniProtKB-KW"/>
</dbReference>
<evidence type="ECO:0000256" key="2">
    <source>
        <dbReference type="ARBA" id="ARBA00004906"/>
    </source>
</evidence>
<dbReference type="InterPro" id="IPR013083">
    <property type="entry name" value="Znf_RING/FYVE/PHD"/>
</dbReference>
<evidence type="ECO:0000256" key="4">
    <source>
        <dbReference type="ARBA" id="ARBA00022692"/>
    </source>
</evidence>
<dbReference type="OrthoDB" id="8062037at2759"/>